<evidence type="ECO:0000256" key="3">
    <source>
        <dbReference type="ARBA" id="ARBA00023163"/>
    </source>
</evidence>
<dbReference type="SUPFAM" id="SSF48008">
    <property type="entry name" value="GntR ligand-binding domain-like"/>
    <property type="match status" value="1"/>
</dbReference>
<keyword evidence="3" id="KW-0804">Transcription</keyword>
<dbReference type="SMART" id="SM00345">
    <property type="entry name" value="HTH_GNTR"/>
    <property type="match status" value="1"/>
</dbReference>
<reference evidence="5 6" key="1">
    <citation type="submission" date="2017-02" db="EMBL/GenBank/DDBJ databases">
        <authorList>
            <person name="Peterson S.W."/>
        </authorList>
    </citation>
    <scope>NUCLEOTIDE SEQUENCE [LARGE SCALE GENOMIC DNA]</scope>
    <source>
        <strain evidence="5 6">USBA 369</strain>
    </source>
</reference>
<dbReference type="Gene3D" id="1.10.10.10">
    <property type="entry name" value="Winged helix-like DNA-binding domain superfamily/Winged helix DNA-binding domain"/>
    <property type="match status" value="1"/>
</dbReference>
<gene>
    <name evidence="5" type="ORF">SAMN05428963_102251</name>
</gene>
<evidence type="ECO:0000256" key="1">
    <source>
        <dbReference type="ARBA" id="ARBA00023015"/>
    </source>
</evidence>
<feature type="domain" description="HTH gntR-type" evidence="4">
    <location>
        <begin position="34"/>
        <end position="101"/>
    </location>
</feature>
<dbReference type="InterPro" id="IPR008920">
    <property type="entry name" value="TF_FadR/GntR_C"/>
</dbReference>
<dbReference type="InterPro" id="IPR036388">
    <property type="entry name" value="WH-like_DNA-bd_sf"/>
</dbReference>
<dbReference type="GO" id="GO:0003677">
    <property type="term" value="F:DNA binding"/>
    <property type="evidence" value="ECO:0007669"/>
    <property type="project" value="UniProtKB-KW"/>
</dbReference>
<dbReference type="InterPro" id="IPR000524">
    <property type="entry name" value="Tscrpt_reg_HTH_GntR"/>
</dbReference>
<dbReference type="AlphaFoldDB" id="A0A1T4MRL4"/>
<evidence type="ECO:0000256" key="2">
    <source>
        <dbReference type="ARBA" id="ARBA00023125"/>
    </source>
</evidence>
<dbReference type="SUPFAM" id="SSF46785">
    <property type="entry name" value="Winged helix' DNA-binding domain"/>
    <property type="match status" value="1"/>
</dbReference>
<organism evidence="5 6">
    <name type="scientific">Consotaella salsifontis</name>
    <dbReference type="NCBI Taxonomy" id="1365950"/>
    <lineage>
        <taxon>Bacteria</taxon>
        <taxon>Pseudomonadati</taxon>
        <taxon>Pseudomonadota</taxon>
        <taxon>Alphaproteobacteria</taxon>
        <taxon>Hyphomicrobiales</taxon>
        <taxon>Aurantimonadaceae</taxon>
        <taxon>Consotaella</taxon>
    </lineage>
</organism>
<dbReference type="CDD" id="cd07377">
    <property type="entry name" value="WHTH_GntR"/>
    <property type="match status" value="1"/>
</dbReference>
<keyword evidence="2 5" id="KW-0238">DNA-binding</keyword>
<dbReference type="PRINTS" id="PR00035">
    <property type="entry name" value="HTHGNTR"/>
</dbReference>
<dbReference type="Pfam" id="PF00392">
    <property type="entry name" value="GntR"/>
    <property type="match status" value="1"/>
</dbReference>
<accession>A0A1T4MRL4</accession>
<dbReference type="PANTHER" id="PTHR43537:SF6">
    <property type="entry name" value="HTH-TYPE TRANSCRIPTIONAL REPRESSOR RSPR"/>
    <property type="match status" value="1"/>
</dbReference>
<evidence type="ECO:0000313" key="5">
    <source>
        <dbReference type="EMBL" id="SJZ69593.1"/>
    </source>
</evidence>
<dbReference type="EMBL" id="FUXL01000002">
    <property type="protein sequence ID" value="SJZ69593.1"/>
    <property type="molecule type" value="Genomic_DNA"/>
</dbReference>
<keyword evidence="1" id="KW-0805">Transcription regulation</keyword>
<dbReference type="Gene3D" id="1.20.120.530">
    <property type="entry name" value="GntR ligand-binding domain-like"/>
    <property type="match status" value="1"/>
</dbReference>
<dbReference type="PANTHER" id="PTHR43537">
    <property type="entry name" value="TRANSCRIPTIONAL REGULATOR, GNTR FAMILY"/>
    <property type="match status" value="1"/>
</dbReference>
<dbReference type="PROSITE" id="PS50949">
    <property type="entry name" value="HTH_GNTR"/>
    <property type="match status" value="1"/>
</dbReference>
<dbReference type="InterPro" id="IPR036390">
    <property type="entry name" value="WH_DNA-bd_sf"/>
</dbReference>
<dbReference type="InterPro" id="IPR011711">
    <property type="entry name" value="GntR_C"/>
</dbReference>
<name>A0A1T4MRL4_9HYPH</name>
<keyword evidence="6" id="KW-1185">Reference proteome</keyword>
<dbReference type="STRING" id="1365950.SAMN05428963_102251"/>
<sequence>MLWHYELTSMQAMFEEAIAVMPAPEEPLVLDPAAPIGPQIVRVLRSQIVRAELVPGTRLSEQEIASRYSFSRQPVREAFIKLSEQGLLEIRPQRGSFVRKISQAEVMDARFVREAIETDIVRLVAETADDAFVAELQRQIAEQRDARAQGTATFFQLDEVFHRTLAEAAGKGRIWSFLEDIKAQMDRVRFLSTVDFPLDLIIDQHQVIVDAIAAHDPAAAEAAMRTHLRKVLDDLPAIVSAHPGYFIADDAGR</sequence>
<evidence type="ECO:0000259" key="4">
    <source>
        <dbReference type="PROSITE" id="PS50949"/>
    </source>
</evidence>
<dbReference type="Pfam" id="PF07729">
    <property type="entry name" value="FCD"/>
    <property type="match status" value="1"/>
</dbReference>
<protein>
    <submittedName>
        <fullName evidence="5">DNA-binding transcriptional regulator, GntR family</fullName>
    </submittedName>
</protein>
<dbReference type="SMART" id="SM00895">
    <property type="entry name" value="FCD"/>
    <property type="match status" value="1"/>
</dbReference>
<evidence type="ECO:0000313" key="6">
    <source>
        <dbReference type="Proteomes" id="UP000190135"/>
    </source>
</evidence>
<dbReference type="Proteomes" id="UP000190135">
    <property type="component" value="Unassembled WGS sequence"/>
</dbReference>
<dbReference type="GO" id="GO:0003700">
    <property type="term" value="F:DNA-binding transcription factor activity"/>
    <property type="evidence" value="ECO:0007669"/>
    <property type="project" value="InterPro"/>
</dbReference>
<proteinExistence type="predicted"/>